<evidence type="ECO:0000313" key="3">
    <source>
        <dbReference type="Proteomes" id="UP000239772"/>
    </source>
</evidence>
<accession>A0A2T1HY22</accession>
<keyword evidence="1" id="KW-0472">Membrane</keyword>
<dbReference type="AlphaFoldDB" id="A0A2T1HY22"/>
<proteinExistence type="predicted"/>
<dbReference type="Proteomes" id="UP000239772">
    <property type="component" value="Unassembled WGS sequence"/>
</dbReference>
<reference evidence="3" key="1">
    <citation type="submission" date="2018-03" db="EMBL/GenBank/DDBJ databases">
        <authorList>
            <person name="Sun L."/>
            <person name="Liu H."/>
            <person name="Chen W."/>
            <person name="Huang K."/>
            <person name="Liu W."/>
            <person name="Gao X."/>
        </authorList>
    </citation>
    <scope>NUCLEOTIDE SEQUENCE [LARGE SCALE GENOMIC DNA]</scope>
    <source>
        <strain evidence="3">SH9</strain>
    </source>
</reference>
<keyword evidence="1" id="KW-0812">Transmembrane</keyword>
<evidence type="ECO:0000313" key="2">
    <source>
        <dbReference type="EMBL" id="PSC06478.1"/>
    </source>
</evidence>
<name>A0A2T1HY22_9HYPH</name>
<evidence type="ECO:0000256" key="1">
    <source>
        <dbReference type="SAM" id="Phobius"/>
    </source>
</evidence>
<keyword evidence="3" id="KW-1185">Reference proteome</keyword>
<keyword evidence="1" id="KW-1133">Transmembrane helix</keyword>
<gene>
    <name evidence="2" type="ORF">SLNSH_04160</name>
</gene>
<organism evidence="2 3">
    <name type="scientific">Alsobacter soli</name>
    <dbReference type="NCBI Taxonomy" id="2109933"/>
    <lineage>
        <taxon>Bacteria</taxon>
        <taxon>Pseudomonadati</taxon>
        <taxon>Pseudomonadota</taxon>
        <taxon>Alphaproteobacteria</taxon>
        <taxon>Hyphomicrobiales</taxon>
        <taxon>Alsobacteraceae</taxon>
        <taxon>Alsobacter</taxon>
    </lineage>
</organism>
<feature type="transmembrane region" description="Helical" evidence="1">
    <location>
        <begin position="12"/>
        <end position="39"/>
    </location>
</feature>
<dbReference type="RefSeq" id="WP_106335392.1">
    <property type="nucleotide sequence ID" value="NZ_PVZS01000003.1"/>
</dbReference>
<sequence length="130" mass="13763">MRDQSRPERPDVAAKAVTAIALGFLAFVAVALIALLAYYRLTAGSPSLPEPSRFAEPRLQADPRADRLRLEAAQRERLAGYAWVDRDRGVARVPITDAMAMVAARGQAAFDPVEGAAGTDASKSAKGSGP</sequence>
<comment type="caution">
    <text evidence="2">The sequence shown here is derived from an EMBL/GenBank/DDBJ whole genome shotgun (WGS) entry which is preliminary data.</text>
</comment>
<protein>
    <submittedName>
        <fullName evidence="2">Uncharacterized protein</fullName>
    </submittedName>
</protein>
<dbReference type="EMBL" id="PVZS01000003">
    <property type="protein sequence ID" value="PSC06478.1"/>
    <property type="molecule type" value="Genomic_DNA"/>
</dbReference>